<dbReference type="EMBL" id="CP060723">
    <property type="protein sequence ID" value="QNN42608.1"/>
    <property type="molecule type" value="Genomic_DNA"/>
</dbReference>
<dbReference type="RefSeq" id="WP_187593115.1">
    <property type="nucleotide sequence ID" value="NZ_CP060723.1"/>
</dbReference>
<evidence type="ECO:0000259" key="1">
    <source>
        <dbReference type="Pfam" id="PF05076"/>
    </source>
</evidence>
<dbReference type="SUPFAM" id="SSF103359">
    <property type="entry name" value="Suppressor of Fused, N-terminal domain"/>
    <property type="match status" value="1"/>
</dbReference>
<accession>A0A7G9QGY3</accession>
<dbReference type="PANTHER" id="PTHR10928:SF2">
    <property type="entry name" value="SUPPRESSOR OF FUSED HOMOLOG"/>
    <property type="match status" value="1"/>
</dbReference>
<dbReference type="PANTHER" id="PTHR10928">
    <property type="entry name" value="SUPPRESSOR OF FUSED"/>
    <property type="match status" value="1"/>
</dbReference>
<dbReference type="KEGG" id="proe:H9L23_00365"/>
<dbReference type="InterPro" id="IPR007768">
    <property type="entry name" value="Suppressor_of_fused"/>
</dbReference>
<dbReference type="AlphaFoldDB" id="A0A7G9QGY3"/>
<dbReference type="GO" id="GO:0005737">
    <property type="term" value="C:cytoplasm"/>
    <property type="evidence" value="ECO:0007669"/>
    <property type="project" value="TreeGrafter"/>
</dbReference>
<dbReference type="InterPro" id="IPR037181">
    <property type="entry name" value="SUFU_N"/>
</dbReference>
<evidence type="ECO:0000313" key="2">
    <source>
        <dbReference type="EMBL" id="QNN42608.1"/>
    </source>
</evidence>
<sequence length="217" mass="25233">MTKEEYRQQFTEDDAVGWLAIDKEFERLYPNQEPQHYGTTIKYMLGGEEPLDGLSIYESKRQTDHFHIVSYGFTNLYYDEDLAGEEFSNCGFELTFRLKKINNEKSSDQIWALNLMQNLAKYVFSSNQIFDECHTIDAKGSIRAGYNSNIKALLFVTDPELGIVETPHGQVQFLQIVGLTTKEYEDHKRNQDKNKGIELIDKIRLLNPLFITDLDRI</sequence>
<protein>
    <submittedName>
        <fullName evidence="2">Suppressor of fused domain protein</fullName>
    </submittedName>
</protein>
<dbReference type="Proteomes" id="UP000515806">
    <property type="component" value="Chromosome"/>
</dbReference>
<name>A0A7G9QGY3_9SPHI</name>
<gene>
    <name evidence="2" type="ORF">H9L23_00365</name>
</gene>
<dbReference type="InterPro" id="IPR020941">
    <property type="entry name" value="SUFU-like_domain"/>
</dbReference>
<keyword evidence="3" id="KW-1185">Reference proteome</keyword>
<proteinExistence type="predicted"/>
<reference evidence="2 3" key="1">
    <citation type="submission" date="2020-08" db="EMBL/GenBank/DDBJ databases">
        <title>Genome sequence of Pedobacter roseus KACC 11594T.</title>
        <authorList>
            <person name="Hyun D.-W."/>
            <person name="Bae J.-W."/>
        </authorList>
    </citation>
    <scope>NUCLEOTIDE SEQUENCE [LARGE SCALE GENOMIC DNA]</scope>
    <source>
        <strain evidence="2 3">KACC 11594</strain>
    </source>
</reference>
<organism evidence="2 3">
    <name type="scientific">Pedobacter roseus</name>
    <dbReference type="NCBI Taxonomy" id="336820"/>
    <lineage>
        <taxon>Bacteria</taxon>
        <taxon>Pseudomonadati</taxon>
        <taxon>Bacteroidota</taxon>
        <taxon>Sphingobacteriia</taxon>
        <taxon>Sphingobacteriales</taxon>
        <taxon>Sphingobacteriaceae</taxon>
        <taxon>Pedobacter</taxon>
    </lineage>
</organism>
<evidence type="ECO:0000313" key="3">
    <source>
        <dbReference type="Proteomes" id="UP000515806"/>
    </source>
</evidence>
<dbReference type="Pfam" id="PF05076">
    <property type="entry name" value="SUFU"/>
    <property type="match status" value="1"/>
</dbReference>
<feature type="domain" description="Suppressor of fused-like" evidence="1">
    <location>
        <begin position="47"/>
        <end position="216"/>
    </location>
</feature>